<keyword evidence="21" id="KW-1185">Reference proteome</keyword>
<dbReference type="GO" id="GO:0008360">
    <property type="term" value="P:regulation of cell shape"/>
    <property type="evidence" value="ECO:0007669"/>
    <property type="project" value="UniProtKB-KW"/>
</dbReference>
<feature type="domain" description="Penicillin-binding protein transpeptidase" evidence="18">
    <location>
        <begin position="251"/>
        <end position="548"/>
    </location>
</feature>
<evidence type="ECO:0000313" key="21">
    <source>
        <dbReference type="Proteomes" id="UP000076830"/>
    </source>
</evidence>
<dbReference type="EC" id="3.4.16.4" evidence="16"/>
<feature type="compositionally biased region" description="Basic and acidic residues" evidence="17">
    <location>
        <begin position="588"/>
        <end position="598"/>
    </location>
</feature>
<evidence type="ECO:0000256" key="17">
    <source>
        <dbReference type="SAM" id="MobiDB-lite"/>
    </source>
</evidence>
<dbReference type="EMBL" id="CP015249">
    <property type="protein sequence ID" value="ANB16585.1"/>
    <property type="molecule type" value="Genomic_DNA"/>
</dbReference>
<comment type="function">
    <text evidence="16">Catalyzes cross-linking of the peptidoglycan cell wall at the division septum.</text>
</comment>
<keyword evidence="7 16" id="KW-0812">Transmembrane</keyword>
<feature type="domain" description="Penicillin-binding protein dimerisation" evidence="19">
    <location>
        <begin position="57"/>
        <end position="211"/>
    </location>
</feature>
<keyword evidence="11 16" id="KW-1133">Transmembrane helix</keyword>
<evidence type="ECO:0000256" key="13">
    <source>
        <dbReference type="ARBA" id="ARBA00023210"/>
    </source>
</evidence>
<keyword evidence="6 16" id="KW-0645">Protease</keyword>
<gene>
    <name evidence="16" type="primary">ftsI</name>
    <name evidence="20" type="ORF">I596_548</name>
</gene>
<evidence type="ECO:0000256" key="15">
    <source>
        <dbReference type="ARBA" id="ARBA00023316"/>
    </source>
</evidence>
<dbReference type="InterPro" id="IPR037532">
    <property type="entry name" value="FtsI_transpept"/>
</dbReference>
<evidence type="ECO:0000256" key="11">
    <source>
        <dbReference type="ARBA" id="ARBA00022989"/>
    </source>
</evidence>
<dbReference type="GO" id="GO:0071555">
    <property type="term" value="P:cell wall organization"/>
    <property type="evidence" value="ECO:0007669"/>
    <property type="project" value="UniProtKB-KW"/>
</dbReference>
<evidence type="ECO:0000256" key="3">
    <source>
        <dbReference type="ARBA" id="ARBA00022519"/>
    </source>
</evidence>
<keyword evidence="5 16" id="KW-0121">Carboxypeptidase</keyword>
<evidence type="ECO:0000256" key="10">
    <source>
        <dbReference type="ARBA" id="ARBA00022984"/>
    </source>
</evidence>
<dbReference type="Pfam" id="PF00905">
    <property type="entry name" value="Transpeptidase"/>
    <property type="match status" value="1"/>
</dbReference>
<dbReference type="InterPro" id="IPR012338">
    <property type="entry name" value="Beta-lactam/transpept-like"/>
</dbReference>
<evidence type="ECO:0000259" key="18">
    <source>
        <dbReference type="Pfam" id="PF00905"/>
    </source>
</evidence>
<dbReference type="InterPro" id="IPR050515">
    <property type="entry name" value="Beta-lactam/transpept"/>
</dbReference>
<dbReference type="OrthoDB" id="9766847at2"/>
<dbReference type="SUPFAM" id="SSF56519">
    <property type="entry name" value="Penicillin binding protein dimerisation domain"/>
    <property type="match status" value="1"/>
</dbReference>
<sequence length="598" mass="64595">MTVRVRPPSLRKRMSFVVMVLALASTALIVRAVDLQIVRKDFYQGEGDARHLRDIPIQVSRGTIFDRNGEPLAVSTPVEAIWAIPREVLDKGRDQLPDLARALGVDVESLTQRLTQRLAQTAGRDFMYLKRPVDPDVAEEILAMHIPGVASERAFRRYYPSGEVAGHVLGFTNVDDRGQEGLELAFDEWLAGQPGVKRVIRDLRGQVVENVELVREAQPGRDLTLSIDRRIQYLAYRELKSAIISNSATSGSMIVLDVRNGEILAMVNQPSYNPNARSGDAAYRRNRALTDVIEPGSTMKAFTVAAGLESGKWKPNTPVDTTPGTYLLAGGYTIRDIRNFGLLDVTGIITKSSNVGAIKISLTLPNESFYDLLHRFGFGEVSGSGFPGESPGFLPPPRSWGPVEKATISYGYGLNVTPMQLAQAYAALANGGRLRPPTFVKGTLNPDVEVLSPQIAATMVSMLETVVTVGGGAKAGVPNYRVAGKTGTARRATGGSYESRHVSLFAGMVPVTDPRLVGVVVIHDPGGGRGGAPYYGGLVSAPVFSKVMTEALRLLDVPPDNVQNWYTGSPDGRPTIVPPPPAPDEASDLSRYEEGVPQ</sequence>
<dbReference type="PATRIC" id="fig|1300342.3.peg.537"/>
<dbReference type="Gene3D" id="3.30.450.330">
    <property type="match status" value="1"/>
</dbReference>
<evidence type="ECO:0000256" key="8">
    <source>
        <dbReference type="ARBA" id="ARBA00022801"/>
    </source>
</evidence>
<keyword evidence="2 16" id="KW-1003">Cell membrane</keyword>
<dbReference type="InterPro" id="IPR001460">
    <property type="entry name" value="PCN-bd_Tpept"/>
</dbReference>
<evidence type="ECO:0000256" key="16">
    <source>
        <dbReference type="HAMAP-Rule" id="MF_02080"/>
    </source>
</evidence>
<keyword evidence="12 16" id="KW-0472">Membrane</keyword>
<dbReference type="Pfam" id="PF03717">
    <property type="entry name" value="PBP_dimer"/>
    <property type="match status" value="1"/>
</dbReference>
<keyword evidence="4 16" id="KW-0132">Cell division</keyword>
<keyword evidence="9 16" id="KW-0133">Cell shape</keyword>
<dbReference type="GO" id="GO:0043093">
    <property type="term" value="P:FtsZ-dependent cytokinesis"/>
    <property type="evidence" value="ECO:0007669"/>
    <property type="project" value="UniProtKB-UniRule"/>
</dbReference>
<dbReference type="GO" id="GO:0006508">
    <property type="term" value="P:proteolysis"/>
    <property type="evidence" value="ECO:0007669"/>
    <property type="project" value="UniProtKB-KW"/>
</dbReference>
<dbReference type="UniPathway" id="UPA00219"/>
<evidence type="ECO:0000256" key="9">
    <source>
        <dbReference type="ARBA" id="ARBA00022960"/>
    </source>
</evidence>
<dbReference type="STRING" id="1300342.I596_548"/>
<dbReference type="Gene3D" id="3.90.1310.10">
    <property type="entry name" value="Penicillin-binding protein 2a (Domain 2)"/>
    <property type="match status" value="1"/>
</dbReference>
<dbReference type="GO" id="GO:0009252">
    <property type="term" value="P:peptidoglycan biosynthetic process"/>
    <property type="evidence" value="ECO:0007669"/>
    <property type="project" value="UniProtKB-UniRule"/>
</dbReference>
<dbReference type="RefSeq" id="WP_067643719.1">
    <property type="nucleotide sequence ID" value="NZ_CP015249.1"/>
</dbReference>
<dbReference type="InterPro" id="IPR005311">
    <property type="entry name" value="PBP_dimer"/>
</dbReference>
<keyword evidence="14 16" id="KW-0131">Cell cycle</keyword>
<comment type="catalytic activity">
    <reaction evidence="16">
        <text>Preferential cleavage: (Ac)2-L-Lys-D-Ala-|-D-Ala. Also transpeptidation of peptidyl-alanyl moieties that are N-acyl substituents of D-alanine.</text>
        <dbReference type="EC" id="3.4.16.4"/>
    </reaction>
</comment>
<organism evidence="20 21">
    <name type="scientific">Dokdonella koreensis DS-123</name>
    <dbReference type="NCBI Taxonomy" id="1300342"/>
    <lineage>
        <taxon>Bacteria</taxon>
        <taxon>Pseudomonadati</taxon>
        <taxon>Pseudomonadota</taxon>
        <taxon>Gammaproteobacteria</taxon>
        <taxon>Lysobacterales</taxon>
        <taxon>Rhodanobacteraceae</taxon>
        <taxon>Dokdonella</taxon>
    </lineage>
</organism>
<evidence type="ECO:0000256" key="14">
    <source>
        <dbReference type="ARBA" id="ARBA00023306"/>
    </source>
</evidence>
<evidence type="ECO:0000259" key="19">
    <source>
        <dbReference type="Pfam" id="PF03717"/>
    </source>
</evidence>
<keyword evidence="3 16" id="KW-0997">Cell inner membrane</keyword>
<dbReference type="GO" id="GO:0005886">
    <property type="term" value="C:plasma membrane"/>
    <property type="evidence" value="ECO:0007669"/>
    <property type="project" value="UniProtKB-UniRule"/>
</dbReference>
<name>A0A167GI59_9GAMM</name>
<evidence type="ECO:0000256" key="4">
    <source>
        <dbReference type="ARBA" id="ARBA00022618"/>
    </source>
</evidence>
<comment type="similarity">
    <text evidence="16">Belongs to the transpeptidase family. FtsI subfamily.</text>
</comment>
<dbReference type="AlphaFoldDB" id="A0A167GI59"/>
<evidence type="ECO:0000256" key="2">
    <source>
        <dbReference type="ARBA" id="ARBA00022475"/>
    </source>
</evidence>
<evidence type="ECO:0000256" key="12">
    <source>
        <dbReference type="ARBA" id="ARBA00023136"/>
    </source>
</evidence>
<dbReference type="Proteomes" id="UP000076830">
    <property type="component" value="Chromosome"/>
</dbReference>
<dbReference type="GO" id="GO:0008955">
    <property type="term" value="F:peptidoglycan glycosyltransferase activity"/>
    <property type="evidence" value="ECO:0007669"/>
    <property type="project" value="InterPro"/>
</dbReference>
<keyword evidence="15 16" id="KW-0961">Cell wall biogenesis/degradation</keyword>
<dbReference type="InterPro" id="IPR036138">
    <property type="entry name" value="PBP_dimer_sf"/>
</dbReference>
<feature type="active site" description="Acyl-ester intermediate" evidence="16">
    <location>
        <position position="297"/>
    </location>
</feature>
<dbReference type="GO" id="GO:0008658">
    <property type="term" value="F:penicillin binding"/>
    <property type="evidence" value="ECO:0007669"/>
    <property type="project" value="InterPro"/>
</dbReference>
<evidence type="ECO:0000256" key="7">
    <source>
        <dbReference type="ARBA" id="ARBA00022692"/>
    </source>
</evidence>
<reference evidence="20 21" key="1">
    <citation type="submission" date="2016-04" db="EMBL/GenBank/DDBJ databases">
        <title>Complete genome sequence of Dokdonella koreensis DS-123T.</title>
        <authorList>
            <person name="Kim J.F."/>
            <person name="Lee H."/>
            <person name="Kwak M.-J."/>
        </authorList>
    </citation>
    <scope>NUCLEOTIDE SEQUENCE [LARGE SCALE GENOMIC DNA]</scope>
    <source>
        <strain evidence="20 21">DS-123</strain>
    </source>
</reference>
<dbReference type="PANTHER" id="PTHR30627">
    <property type="entry name" value="PEPTIDOGLYCAN D,D-TRANSPEPTIDASE"/>
    <property type="match status" value="1"/>
</dbReference>
<protein>
    <recommendedName>
        <fullName evidence="16">Peptidoglycan D,D-transpeptidase FtsI</fullName>
        <ecNumber evidence="16">3.4.16.4</ecNumber>
    </recommendedName>
    <alternativeName>
        <fullName evidence="16">Penicillin-binding protein 3</fullName>
        <shortName evidence="16">PBP-3</shortName>
    </alternativeName>
</protein>
<dbReference type="GO" id="GO:0000917">
    <property type="term" value="P:division septum assembly"/>
    <property type="evidence" value="ECO:0007669"/>
    <property type="project" value="UniProtKB-KW"/>
</dbReference>
<evidence type="ECO:0000256" key="5">
    <source>
        <dbReference type="ARBA" id="ARBA00022645"/>
    </source>
</evidence>
<dbReference type="PANTHER" id="PTHR30627:SF1">
    <property type="entry name" value="PEPTIDOGLYCAN D,D-TRANSPEPTIDASE FTSI"/>
    <property type="match status" value="1"/>
</dbReference>
<dbReference type="Gene3D" id="3.40.710.10">
    <property type="entry name" value="DD-peptidase/beta-lactamase superfamily"/>
    <property type="match status" value="1"/>
</dbReference>
<keyword evidence="8 16" id="KW-0378">Hydrolase</keyword>
<evidence type="ECO:0000256" key="1">
    <source>
        <dbReference type="ARBA" id="ARBA00004370"/>
    </source>
</evidence>
<comment type="pathway">
    <text evidence="16">Cell wall biogenesis; peptidoglycan biosynthesis.</text>
</comment>
<keyword evidence="10 16" id="KW-0573">Peptidoglycan synthesis</keyword>
<evidence type="ECO:0000256" key="6">
    <source>
        <dbReference type="ARBA" id="ARBA00022670"/>
    </source>
</evidence>
<dbReference type="GO" id="GO:0009002">
    <property type="term" value="F:serine-type D-Ala-D-Ala carboxypeptidase activity"/>
    <property type="evidence" value="ECO:0007669"/>
    <property type="project" value="UniProtKB-UniRule"/>
</dbReference>
<keyword evidence="13 16" id="KW-0717">Septation</keyword>
<evidence type="ECO:0000313" key="20">
    <source>
        <dbReference type="EMBL" id="ANB16585.1"/>
    </source>
</evidence>
<proteinExistence type="inferred from homology"/>
<feature type="region of interest" description="Disordered" evidence="17">
    <location>
        <begin position="563"/>
        <end position="598"/>
    </location>
</feature>
<dbReference type="SUPFAM" id="SSF56601">
    <property type="entry name" value="beta-lactamase/transpeptidase-like"/>
    <property type="match status" value="1"/>
</dbReference>
<accession>A0A167GI59</accession>
<comment type="subcellular location">
    <subcellularLocation>
        <location evidence="1">Membrane</location>
    </subcellularLocation>
</comment>
<dbReference type="HAMAP" id="MF_02080">
    <property type="entry name" value="FtsI_transpept"/>
    <property type="match status" value="1"/>
</dbReference>
<dbReference type="KEGG" id="dko:I596_548"/>